<comment type="caution">
    <text evidence="1">The sequence shown here is derived from an EMBL/GenBank/DDBJ whole genome shotgun (WGS) entry which is preliminary data.</text>
</comment>
<sequence>MSTVWESEGFREKLIVAKQRLHELAVDPERANWKEFYAMGILTPLLDEVGADPAVIVGGHAVELYTSGSYKTADIDLVLIRDDLARRLFELLGFERASDRRHYYAQELDMPIEIPSATLAGSKDKIIKLSTPEGYCYVIGIEDLVLDRLKAAIYWNDKRSEEWAIFLLAAQLENLDKEYLFSAAQQEDPELADKLKQIWERANTPS</sequence>
<proteinExistence type="predicted"/>
<evidence type="ECO:0000313" key="2">
    <source>
        <dbReference type="Proteomes" id="UP001597211"/>
    </source>
</evidence>
<protein>
    <recommendedName>
        <fullName evidence="3">Nucleotidyltransferase family protein</fullName>
    </recommendedName>
</protein>
<gene>
    <name evidence="1" type="ORF">ACFQ2Z_19335</name>
</gene>
<dbReference type="Proteomes" id="UP001597211">
    <property type="component" value="Unassembled WGS sequence"/>
</dbReference>
<evidence type="ECO:0008006" key="3">
    <source>
        <dbReference type="Google" id="ProtNLM"/>
    </source>
</evidence>
<dbReference type="RefSeq" id="WP_240270627.1">
    <property type="nucleotide sequence ID" value="NZ_JAKSXN010000051.1"/>
</dbReference>
<keyword evidence="2" id="KW-1185">Reference proteome</keyword>
<reference evidence="2" key="1">
    <citation type="journal article" date="2019" name="Int. J. Syst. Evol. Microbiol.">
        <title>The Global Catalogue of Microorganisms (GCM) 10K type strain sequencing project: providing services to taxonomists for standard genome sequencing and annotation.</title>
        <authorList>
            <consortium name="The Broad Institute Genomics Platform"/>
            <consortium name="The Broad Institute Genome Sequencing Center for Infectious Disease"/>
            <person name="Wu L."/>
            <person name="Ma J."/>
        </authorList>
    </citation>
    <scope>NUCLEOTIDE SEQUENCE [LARGE SCALE GENOMIC DNA]</scope>
    <source>
        <strain evidence="2">CCUG 48216</strain>
    </source>
</reference>
<dbReference type="EMBL" id="JBHTKZ010000047">
    <property type="protein sequence ID" value="MFD1183499.1"/>
    <property type="molecule type" value="Genomic_DNA"/>
</dbReference>
<organism evidence="1 2">
    <name type="scientific">Paenibacillus timonensis</name>
    <dbReference type="NCBI Taxonomy" id="225915"/>
    <lineage>
        <taxon>Bacteria</taxon>
        <taxon>Bacillati</taxon>
        <taxon>Bacillota</taxon>
        <taxon>Bacilli</taxon>
        <taxon>Bacillales</taxon>
        <taxon>Paenibacillaceae</taxon>
        <taxon>Paenibacillus</taxon>
    </lineage>
</organism>
<name>A0ABW3SFF3_9BACL</name>
<accession>A0ABW3SFF3</accession>
<evidence type="ECO:0000313" key="1">
    <source>
        <dbReference type="EMBL" id="MFD1183499.1"/>
    </source>
</evidence>